<feature type="non-terminal residue" evidence="1">
    <location>
        <position position="1"/>
    </location>
</feature>
<gene>
    <name evidence="1" type="primary">Vigan.10G247900</name>
    <name evidence="1" type="ORF">VIGAN_10247900</name>
</gene>
<accession>A0A0S3T713</accession>
<dbReference type="AlphaFoldDB" id="A0A0S3T713"/>
<sequence>VDRCDTRLFLLPLPSREGNVLFLQQIYVCISLHSSFLSLNKEIKTEQSWWCLRVVFSTMYMRGSGPQYILNVDRSMVADNSLRMHPICSGGTFISGDQSVNDCGSCQIISL</sequence>
<evidence type="ECO:0000313" key="1">
    <source>
        <dbReference type="EMBL" id="BAU00844.1"/>
    </source>
</evidence>
<reference evidence="1 2" key="1">
    <citation type="journal article" date="2015" name="Sci. Rep.">
        <title>The power of single molecule real-time sequencing technology in the de novo assembly of a eukaryotic genome.</title>
        <authorList>
            <person name="Sakai H."/>
            <person name="Naito K."/>
            <person name="Ogiso-Tanaka E."/>
            <person name="Takahashi Y."/>
            <person name="Iseki K."/>
            <person name="Muto C."/>
            <person name="Satou K."/>
            <person name="Teruya K."/>
            <person name="Shiroma A."/>
            <person name="Shimoji M."/>
            <person name="Hirano T."/>
            <person name="Itoh T."/>
            <person name="Kaga A."/>
            <person name="Tomooka N."/>
        </authorList>
    </citation>
    <scope>NUCLEOTIDE SEQUENCE [LARGE SCALE GENOMIC DNA]</scope>
    <source>
        <strain evidence="2">cv. Shumari</strain>
    </source>
</reference>
<protein>
    <submittedName>
        <fullName evidence="1">Uncharacterized protein</fullName>
    </submittedName>
</protein>
<proteinExistence type="predicted"/>
<organism evidence="1 2">
    <name type="scientific">Vigna angularis var. angularis</name>
    <dbReference type="NCBI Taxonomy" id="157739"/>
    <lineage>
        <taxon>Eukaryota</taxon>
        <taxon>Viridiplantae</taxon>
        <taxon>Streptophyta</taxon>
        <taxon>Embryophyta</taxon>
        <taxon>Tracheophyta</taxon>
        <taxon>Spermatophyta</taxon>
        <taxon>Magnoliopsida</taxon>
        <taxon>eudicotyledons</taxon>
        <taxon>Gunneridae</taxon>
        <taxon>Pentapetalae</taxon>
        <taxon>rosids</taxon>
        <taxon>fabids</taxon>
        <taxon>Fabales</taxon>
        <taxon>Fabaceae</taxon>
        <taxon>Papilionoideae</taxon>
        <taxon>50 kb inversion clade</taxon>
        <taxon>NPAAA clade</taxon>
        <taxon>indigoferoid/millettioid clade</taxon>
        <taxon>Phaseoleae</taxon>
        <taxon>Vigna</taxon>
    </lineage>
</organism>
<name>A0A0S3T713_PHAAN</name>
<dbReference type="EMBL" id="AP015043">
    <property type="protein sequence ID" value="BAU00844.1"/>
    <property type="molecule type" value="Genomic_DNA"/>
</dbReference>
<evidence type="ECO:0000313" key="2">
    <source>
        <dbReference type="Proteomes" id="UP000291084"/>
    </source>
</evidence>
<keyword evidence="2" id="KW-1185">Reference proteome</keyword>
<dbReference type="Proteomes" id="UP000291084">
    <property type="component" value="Chromosome 10"/>
</dbReference>